<keyword evidence="1" id="KW-0812">Transmembrane</keyword>
<feature type="transmembrane region" description="Helical" evidence="1">
    <location>
        <begin position="12"/>
        <end position="31"/>
    </location>
</feature>
<dbReference type="EMBL" id="BAABBW010000002">
    <property type="protein sequence ID" value="GAA4172680.1"/>
    <property type="molecule type" value="Genomic_DNA"/>
</dbReference>
<gene>
    <name evidence="2" type="ORF">GCM10022287_13930</name>
</gene>
<keyword evidence="1" id="KW-1133">Transmembrane helix</keyword>
<name>A0ABP7ZXB6_9MICO</name>
<comment type="caution">
    <text evidence="2">The sequence shown here is derived from an EMBL/GenBank/DDBJ whole genome shotgun (WGS) entry which is preliminary data.</text>
</comment>
<accession>A0ABP7ZXB6</accession>
<evidence type="ECO:0000256" key="1">
    <source>
        <dbReference type="SAM" id="Phobius"/>
    </source>
</evidence>
<feature type="transmembrane region" description="Helical" evidence="1">
    <location>
        <begin position="37"/>
        <end position="54"/>
    </location>
</feature>
<dbReference type="RefSeq" id="WP_344753401.1">
    <property type="nucleotide sequence ID" value="NZ_BAABBW010000002.1"/>
</dbReference>
<reference evidence="3" key="1">
    <citation type="journal article" date="2019" name="Int. J. Syst. Evol. Microbiol.">
        <title>The Global Catalogue of Microorganisms (GCM) 10K type strain sequencing project: providing services to taxonomists for standard genome sequencing and annotation.</title>
        <authorList>
            <consortium name="The Broad Institute Genomics Platform"/>
            <consortium name="The Broad Institute Genome Sequencing Center for Infectious Disease"/>
            <person name="Wu L."/>
            <person name="Ma J."/>
        </authorList>
    </citation>
    <scope>NUCLEOTIDE SEQUENCE [LARGE SCALE GENOMIC DNA]</scope>
    <source>
        <strain evidence="3">JCM 17591</strain>
    </source>
</reference>
<organism evidence="2 3">
    <name type="scientific">Gryllotalpicola koreensis</name>
    <dbReference type="NCBI Taxonomy" id="993086"/>
    <lineage>
        <taxon>Bacteria</taxon>
        <taxon>Bacillati</taxon>
        <taxon>Actinomycetota</taxon>
        <taxon>Actinomycetes</taxon>
        <taxon>Micrococcales</taxon>
        <taxon>Microbacteriaceae</taxon>
        <taxon>Gryllotalpicola</taxon>
    </lineage>
</organism>
<evidence type="ECO:0000313" key="3">
    <source>
        <dbReference type="Proteomes" id="UP001501079"/>
    </source>
</evidence>
<keyword evidence="1" id="KW-0472">Membrane</keyword>
<sequence>MPTPYSAAASPVARFLPTLLLLLTVFGPISMDLYLPALPAPAVTLAAGAALTLIRPSRTRMGITPPSRPAVPNNH</sequence>
<keyword evidence="3" id="KW-1185">Reference proteome</keyword>
<evidence type="ECO:0000313" key="2">
    <source>
        <dbReference type="EMBL" id="GAA4172680.1"/>
    </source>
</evidence>
<proteinExistence type="predicted"/>
<protein>
    <submittedName>
        <fullName evidence="2">Uncharacterized protein</fullName>
    </submittedName>
</protein>
<dbReference type="Proteomes" id="UP001501079">
    <property type="component" value="Unassembled WGS sequence"/>
</dbReference>